<dbReference type="RefSeq" id="WP_160839032.1">
    <property type="nucleotide sequence ID" value="NZ_JAIVAK010000003.1"/>
</dbReference>
<protein>
    <submittedName>
        <fullName evidence="2">Uncharacterized protein</fullName>
    </submittedName>
</protein>
<comment type="caution">
    <text evidence="2">The sequence shown here is derived from an EMBL/GenBank/DDBJ whole genome shotgun (WGS) entry which is preliminary data.</text>
</comment>
<feature type="transmembrane region" description="Helical" evidence="1">
    <location>
        <begin position="38"/>
        <end position="66"/>
    </location>
</feature>
<dbReference type="EMBL" id="WMET01000004">
    <property type="protein sequence ID" value="MYL21395.1"/>
    <property type="molecule type" value="Genomic_DNA"/>
</dbReference>
<evidence type="ECO:0000313" key="3">
    <source>
        <dbReference type="Proteomes" id="UP000460949"/>
    </source>
</evidence>
<proteinExistence type="predicted"/>
<evidence type="ECO:0000256" key="1">
    <source>
        <dbReference type="SAM" id="Phobius"/>
    </source>
</evidence>
<gene>
    <name evidence="2" type="ORF">GLW04_15945</name>
</gene>
<reference evidence="2 3" key="1">
    <citation type="submission" date="2019-11" db="EMBL/GenBank/DDBJ databases">
        <title>Genome sequences of 17 halophilic strains isolated from different environments.</title>
        <authorList>
            <person name="Furrow R.E."/>
        </authorList>
    </citation>
    <scope>NUCLEOTIDE SEQUENCE [LARGE SCALE GENOMIC DNA]</scope>
    <source>
        <strain evidence="2 3">22511_23_Filter</strain>
    </source>
</reference>
<feature type="transmembrane region" description="Helical" evidence="1">
    <location>
        <begin position="6"/>
        <end position="26"/>
    </location>
</feature>
<keyword evidence="1" id="KW-1133">Transmembrane helix</keyword>
<name>A0A845DY65_9BACI</name>
<dbReference type="Proteomes" id="UP000460949">
    <property type="component" value="Unassembled WGS sequence"/>
</dbReference>
<keyword evidence="1" id="KW-0472">Membrane</keyword>
<evidence type="ECO:0000313" key="2">
    <source>
        <dbReference type="EMBL" id="MYL21395.1"/>
    </source>
</evidence>
<organism evidence="2 3">
    <name type="scientific">Halobacillus litoralis</name>
    <dbReference type="NCBI Taxonomy" id="45668"/>
    <lineage>
        <taxon>Bacteria</taxon>
        <taxon>Bacillati</taxon>
        <taxon>Bacillota</taxon>
        <taxon>Bacilli</taxon>
        <taxon>Bacillales</taxon>
        <taxon>Bacillaceae</taxon>
        <taxon>Halobacillus</taxon>
    </lineage>
</organism>
<sequence length="82" mass="8898">MIDLLITLAWSVFFMFLITAGSLVWLKKRKALLLTTQALTGYGAVVLLIGLLFHLIIGIYGAIFLLSGAVSHVLSKDYAKGS</sequence>
<accession>A0A845DY65</accession>
<keyword evidence="1" id="KW-0812">Transmembrane</keyword>
<dbReference type="AlphaFoldDB" id="A0A845DY65"/>